<reference evidence="1" key="2">
    <citation type="journal article" date="2021" name="PeerJ">
        <title>Extensive microbial diversity within the chicken gut microbiome revealed by metagenomics and culture.</title>
        <authorList>
            <person name="Gilroy R."/>
            <person name="Ravi A."/>
            <person name="Getino M."/>
            <person name="Pursley I."/>
            <person name="Horton D.L."/>
            <person name="Alikhan N.F."/>
            <person name="Baker D."/>
            <person name="Gharbi K."/>
            <person name="Hall N."/>
            <person name="Watson M."/>
            <person name="Adriaenssens E.M."/>
            <person name="Foster-Nyarko E."/>
            <person name="Jarju S."/>
            <person name="Secka A."/>
            <person name="Antonio M."/>
            <person name="Oren A."/>
            <person name="Chaudhuri R.R."/>
            <person name="La Ragione R."/>
            <person name="Hildebrand F."/>
            <person name="Pallen M.J."/>
        </authorList>
    </citation>
    <scope>NUCLEOTIDE SEQUENCE</scope>
    <source>
        <strain evidence="1">CHK190-19873</strain>
    </source>
</reference>
<dbReference type="Proteomes" id="UP000823935">
    <property type="component" value="Unassembled WGS sequence"/>
</dbReference>
<reference evidence="1" key="1">
    <citation type="submission" date="2020-10" db="EMBL/GenBank/DDBJ databases">
        <authorList>
            <person name="Gilroy R."/>
        </authorList>
    </citation>
    <scope>NUCLEOTIDE SEQUENCE</scope>
    <source>
        <strain evidence="1">CHK190-19873</strain>
    </source>
</reference>
<dbReference type="AlphaFoldDB" id="A0A9D1JL23"/>
<comment type="caution">
    <text evidence="1">The sequence shown here is derived from an EMBL/GenBank/DDBJ whole genome shotgun (WGS) entry which is preliminary data.</text>
</comment>
<evidence type="ECO:0000313" key="2">
    <source>
        <dbReference type="Proteomes" id="UP000823935"/>
    </source>
</evidence>
<accession>A0A9D1JL23</accession>
<protein>
    <submittedName>
        <fullName evidence="1">Uncharacterized protein</fullName>
    </submittedName>
</protein>
<name>A0A9D1JL23_9FIRM</name>
<gene>
    <name evidence="1" type="ORF">IAB44_10470</name>
</gene>
<sequence length="76" mass="8107">MSSSIFALAAPYNKHTVVGDVSNDHITADGHGGVLLADTGTFRHHLQKAGTIGYNIQMFLKNVVENGDSHKAGYPL</sequence>
<proteinExistence type="predicted"/>
<dbReference type="EMBL" id="DVIQ01000063">
    <property type="protein sequence ID" value="HIS31954.1"/>
    <property type="molecule type" value="Genomic_DNA"/>
</dbReference>
<organism evidence="1 2">
    <name type="scientific">Candidatus Limivivens intestinipullorum</name>
    <dbReference type="NCBI Taxonomy" id="2840858"/>
    <lineage>
        <taxon>Bacteria</taxon>
        <taxon>Bacillati</taxon>
        <taxon>Bacillota</taxon>
        <taxon>Clostridia</taxon>
        <taxon>Lachnospirales</taxon>
        <taxon>Lachnospiraceae</taxon>
        <taxon>Lachnospiraceae incertae sedis</taxon>
        <taxon>Candidatus Limivivens</taxon>
    </lineage>
</organism>
<evidence type="ECO:0000313" key="1">
    <source>
        <dbReference type="EMBL" id="HIS31954.1"/>
    </source>
</evidence>